<reference evidence="2 3" key="1">
    <citation type="submission" date="2019-02" db="EMBL/GenBank/DDBJ databases">
        <title>Pedobacter sp. RP-1-14 sp. nov., isolated from Arctic soil.</title>
        <authorList>
            <person name="Dahal R.H."/>
        </authorList>
    </citation>
    <scope>NUCLEOTIDE SEQUENCE [LARGE SCALE GENOMIC DNA]</scope>
    <source>
        <strain evidence="2 3">RP-1-14</strain>
    </source>
</reference>
<keyword evidence="1" id="KW-1133">Transmembrane helix</keyword>
<dbReference type="EMBL" id="SJSL01000001">
    <property type="protein sequence ID" value="TCD02992.1"/>
    <property type="molecule type" value="Genomic_DNA"/>
</dbReference>
<comment type="caution">
    <text evidence="2">The sequence shown here is derived from an EMBL/GenBank/DDBJ whole genome shotgun (WGS) entry which is preliminary data.</text>
</comment>
<feature type="transmembrane region" description="Helical" evidence="1">
    <location>
        <begin position="223"/>
        <end position="240"/>
    </location>
</feature>
<dbReference type="Pfam" id="PF03741">
    <property type="entry name" value="TerC"/>
    <property type="match status" value="1"/>
</dbReference>
<keyword evidence="1" id="KW-0812">Transmembrane</keyword>
<protein>
    <submittedName>
        <fullName evidence="2">TerC family protein</fullName>
    </submittedName>
</protein>
<sequence length="263" mass="28685">MEFLSTPEAWISLLTLTVLEIVLGIDNIVFISILAGKLPADQQKRARTVGLGLAMITRVLLLFSLSWVMRLTAPLFNLGDIIGVTNASWLEKLAISGRDLILLAGGLFLIYKSTHEIHNKLEGEDEASVKGKVHSFAGIIVQILILDIVFSLDSVITAVGMADHIEIMIAAVVIAVVIMMISASSISNFVNDHPTVKMLALSFLLLIGVSLLAEGLDQHIPKGYIYFAMAFSVLVEMLNLKMKGAKKEPVKLRNVPQDNEVKP</sequence>
<dbReference type="OrthoDB" id="9805314at2"/>
<evidence type="ECO:0000313" key="3">
    <source>
        <dbReference type="Proteomes" id="UP000293347"/>
    </source>
</evidence>
<evidence type="ECO:0000313" key="2">
    <source>
        <dbReference type="EMBL" id="TCD02992.1"/>
    </source>
</evidence>
<feature type="transmembrane region" description="Helical" evidence="1">
    <location>
        <begin position="167"/>
        <end position="186"/>
    </location>
</feature>
<dbReference type="PANTHER" id="PTHR30060:SF0">
    <property type="entry name" value="COILED-COIL PROTEIN (DUF2040)-RELATED"/>
    <property type="match status" value="1"/>
</dbReference>
<feature type="transmembrane region" description="Helical" evidence="1">
    <location>
        <begin position="136"/>
        <end position="161"/>
    </location>
</feature>
<proteinExistence type="predicted"/>
<gene>
    <name evidence="2" type="ORF">EZ437_03160</name>
</gene>
<feature type="transmembrane region" description="Helical" evidence="1">
    <location>
        <begin position="48"/>
        <end position="69"/>
    </location>
</feature>
<dbReference type="RefSeq" id="WP_131593157.1">
    <property type="nucleotide sequence ID" value="NZ_SJSL01000001.1"/>
</dbReference>
<feature type="transmembrane region" description="Helical" evidence="1">
    <location>
        <begin position="89"/>
        <end position="111"/>
    </location>
</feature>
<dbReference type="InterPro" id="IPR005496">
    <property type="entry name" value="Integral_membrane_TerC"/>
</dbReference>
<keyword evidence="1" id="KW-0472">Membrane</keyword>
<name>A0A4R0NPQ3_9SPHI</name>
<keyword evidence="3" id="KW-1185">Reference proteome</keyword>
<dbReference type="PANTHER" id="PTHR30060">
    <property type="entry name" value="INNER MEMBRANE PROTEIN"/>
    <property type="match status" value="1"/>
</dbReference>
<dbReference type="Proteomes" id="UP000293347">
    <property type="component" value="Unassembled WGS sequence"/>
</dbReference>
<organism evidence="2 3">
    <name type="scientific">Pedobacter psychroterrae</name>
    <dbReference type="NCBI Taxonomy" id="2530453"/>
    <lineage>
        <taxon>Bacteria</taxon>
        <taxon>Pseudomonadati</taxon>
        <taxon>Bacteroidota</taxon>
        <taxon>Sphingobacteriia</taxon>
        <taxon>Sphingobacteriales</taxon>
        <taxon>Sphingobacteriaceae</taxon>
        <taxon>Pedobacter</taxon>
    </lineage>
</organism>
<dbReference type="GO" id="GO:0005886">
    <property type="term" value="C:plasma membrane"/>
    <property type="evidence" value="ECO:0007669"/>
    <property type="project" value="TreeGrafter"/>
</dbReference>
<dbReference type="AlphaFoldDB" id="A0A4R0NPQ3"/>
<feature type="transmembrane region" description="Helical" evidence="1">
    <location>
        <begin position="198"/>
        <end position="217"/>
    </location>
</feature>
<accession>A0A4R0NPQ3</accession>
<evidence type="ECO:0000256" key="1">
    <source>
        <dbReference type="SAM" id="Phobius"/>
    </source>
</evidence>
<feature type="transmembrane region" description="Helical" evidence="1">
    <location>
        <begin position="12"/>
        <end position="36"/>
    </location>
</feature>